<name>A0A1F6DY49_9BACT</name>
<dbReference type="PROSITE" id="PS50075">
    <property type="entry name" value="CARRIER"/>
    <property type="match status" value="1"/>
</dbReference>
<dbReference type="GO" id="GO:0006631">
    <property type="term" value="P:fatty acid metabolic process"/>
    <property type="evidence" value="ECO:0007669"/>
    <property type="project" value="TreeGrafter"/>
</dbReference>
<evidence type="ECO:0000313" key="5">
    <source>
        <dbReference type="Proteomes" id="UP000177652"/>
    </source>
</evidence>
<dbReference type="GO" id="GO:0016746">
    <property type="term" value="F:acyltransferase activity"/>
    <property type="evidence" value="ECO:0007669"/>
    <property type="project" value="InterPro"/>
</dbReference>
<dbReference type="InterPro" id="IPR036736">
    <property type="entry name" value="ACP-like_sf"/>
</dbReference>
<dbReference type="PANTHER" id="PTHR43201:SF5">
    <property type="entry name" value="MEDIUM-CHAIN ACYL-COA LIGASE ACSF2, MITOCHONDRIAL"/>
    <property type="match status" value="1"/>
</dbReference>
<dbReference type="InterPro" id="IPR045851">
    <property type="entry name" value="AMP-bd_C_sf"/>
</dbReference>
<dbReference type="PANTHER" id="PTHR43201">
    <property type="entry name" value="ACYL-COA SYNTHETASE"/>
    <property type="match status" value="1"/>
</dbReference>
<evidence type="ECO:0000256" key="1">
    <source>
        <dbReference type="ARBA" id="ARBA00006432"/>
    </source>
</evidence>
<dbReference type="Pfam" id="PF00550">
    <property type="entry name" value="PP-binding"/>
    <property type="match status" value="1"/>
</dbReference>
<dbReference type="Pfam" id="PF00501">
    <property type="entry name" value="AMP-binding"/>
    <property type="match status" value="1"/>
</dbReference>
<evidence type="ECO:0000313" key="4">
    <source>
        <dbReference type="EMBL" id="OGG66316.1"/>
    </source>
</evidence>
<dbReference type="InterPro" id="IPR000873">
    <property type="entry name" value="AMP-dep_synth/lig_dom"/>
</dbReference>
<accession>A0A1F6DY49</accession>
<dbReference type="Pfam" id="PF01553">
    <property type="entry name" value="Acyltransferase"/>
    <property type="match status" value="1"/>
</dbReference>
<gene>
    <name evidence="4" type="ORF">A3D71_03680</name>
</gene>
<dbReference type="STRING" id="1798497.A3D71_03680"/>
<dbReference type="Gene3D" id="3.30.300.30">
    <property type="match status" value="1"/>
</dbReference>
<reference evidence="4 5" key="1">
    <citation type="journal article" date="2016" name="Nat. Commun.">
        <title>Thousands of microbial genomes shed light on interconnected biogeochemical processes in an aquifer system.</title>
        <authorList>
            <person name="Anantharaman K."/>
            <person name="Brown C.T."/>
            <person name="Hug L.A."/>
            <person name="Sharon I."/>
            <person name="Castelle C.J."/>
            <person name="Probst A.J."/>
            <person name="Thomas B.C."/>
            <person name="Singh A."/>
            <person name="Wilkins M.J."/>
            <person name="Karaoz U."/>
            <person name="Brodie E.L."/>
            <person name="Williams K.H."/>
            <person name="Hubbard S.S."/>
            <person name="Banfield J.F."/>
        </authorList>
    </citation>
    <scope>NUCLEOTIDE SEQUENCE [LARGE SCALE GENOMIC DNA]</scope>
</reference>
<dbReference type="SUPFAM" id="SSF47336">
    <property type="entry name" value="ACP-like"/>
    <property type="match status" value="1"/>
</dbReference>
<dbReference type="GO" id="GO:0031956">
    <property type="term" value="F:medium-chain fatty acid-CoA ligase activity"/>
    <property type="evidence" value="ECO:0007669"/>
    <property type="project" value="TreeGrafter"/>
</dbReference>
<evidence type="ECO:0000259" key="3">
    <source>
        <dbReference type="PROSITE" id="PS50075"/>
    </source>
</evidence>
<dbReference type="CDD" id="cd07989">
    <property type="entry name" value="LPLAT_AGPAT-like"/>
    <property type="match status" value="1"/>
</dbReference>
<dbReference type="Proteomes" id="UP000177652">
    <property type="component" value="Unassembled WGS sequence"/>
</dbReference>
<organism evidence="4 5">
    <name type="scientific">Candidatus Kaiserbacteria bacterium RIFCSPHIGHO2_02_FULL_55_20</name>
    <dbReference type="NCBI Taxonomy" id="1798497"/>
    <lineage>
        <taxon>Bacteria</taxon>
        <taxon>Candidatus Kaiseribacteriota</taxon>
    </lineage>
</organism>
<evidence type="ECO:0000256" key="2">
    <source>
        <dbReference type="ARBA" id="ARBA00022598"/>
    </source>
</evidence>
<dbReference type="PROSITE" id="PS00455">
    <property type="entry name" value="AMP_BINDING"/>
    <property type="match status" value="1"/>
</dbReference>
<comment type="similarity">
    <text evidence="1">Belongs to the ATP-dependent AMP-binding enzyme family.</text>
</comment>
<dbReference type="SMART" id="SM00563">
    <property type="entry name" value="PlsC"/>
    <property type="match status" value="1"/>
</dbReference>
<dbReference type="InterPro" id="IPR042099">
    <property type="entry name" value="ANL_N_sf"/>
</dbReference>
<dbReference type="InterPro" id="IPR020845">
    <property type="entry name" value="AMP-binding_CS"/>
</dbReference>
<dbReference type="Gene3D" id="3.40.50.12780">
    <property type="entry name" value="N-terminal domain of ligase-like"/>
    <property type="match status" value="1"/>
</dbReference>
<dbReference type="SUPFAM" id="SSF56801">
    <property type="entry name" value="Acetyl-CoA synthetase-like"/>
    <property type="match status" value="1"/>
</dbReference>
<keyword evidence="2" id="KW-0436">Ligase</keyword>
<dbReference type="AlphaFoldDB" id="A0A1F6DY49"/>
<feature type="domain" description="Carrier" evidence="3">
    <location>
        <begin position="521"/>
        <end position="599"/>
    </location>
</feature>
<dbReference type="InterPro" id="IPR009081">
    <property type="entry name" value="PP-bd_ACP"/>
</dbReference>
<sequence length="830" mass="92094">MKTELRTITDIIGSFDARRGTAIIYKNGFRTFRYSYPQLASLVRKCASLYNKHGIHAGDKIALWGPNRPEWVIAHLGAVYCGAVAVPIDIQALPEAAAKIVQHSEARLIVKSASRKPYLTDVPTLIMDDLEFDLDLPEAAPRETREDEPVDIVYTSGTTGDPKGVVLTHGNIMSNVRGIIEHLRVDERDSILSLLPISHMLGQTCGVLAPLASGMSVVFLGTMTAGAMFAAFRQERITIVLAVPRILQGIRSGVGSKLQSGGIGRMLSRLSVLTAGAPRAVKKICFFLIHRPFGFSLRFFVSGGAAIDAATVDFANRFGFKILQGYGLTECSPILTAERESEAGGKSSGVVIRDVKLRIAQDGEILARGPNIFTEYYKDPERTAETFREGWFLTGDFGELDAGGHLFIKGRKKETIVTPAGVNVYPDDVEPVLNAVHGVKESCVVGIPREDGEEVHAVVIPSDPSASATDIMHTANGHLNSSQHIQSLSFWAGPEFPKTTTLKIKRGQVRESVREARKGHVAAAVAPSKLRSLISQVTRVPVEEIAENSRLYADLKLDSIGRIELSSLITQEYFFDFEEDHITETTTVADLERVVASRAKLNSYFNFPGWPHWRIMVVARFLGMELLQANIARFFVRETVRGKENLRGLHGPVIFAVNHVSFGDHAVIFRALPFRYRYMFASPAFAEFFFLDKSRPFWERAWKKFTYFYGAATMALFPTSEVYSSKRALEHTGGIIDNGESILIFPEAERTRTHEMLPFRKGTAILLKNLRVPVVPIGHRGMEYIYPRDAAFPRFGKATVNIGKPITFGKESIEEITARLETEVEKLRHL</sequence>
<comment type="caution">
    <text evidence="4">The sequence shown here is derived from an EMBL/GenBank/DDBJ whole genome shotgun (WGS) entry which is preliminary data.</text>
</comment>
<dbReference type="EMBL" id="MFLK01000013">
    <property type="protein sequence ID" value="OGG66316.1"/>
    <property type="molecule type" value="Genomic_DNA"/>
</dbReference>
<dbReference type="Gene3D" id="1.10.1200.10">
    <property type="entry name" value="ACP-like"/>
    <property type="match status" value="1"/>
</dbReference>
<protein>
    <recommendedName>
        <fullName evidence="3">Carrier domain-containing protein</fullName>
    </recommendedName>
</protein>
<proteinExistence type="inferred from homology"/>
<dbReference type="SUPFAM" id="SSF69593">
    <property type="entry name" value="Glycerol-3-phosphate (1)-acyltransferase"/>
    <property type="match status" value="1"/>
</dbReference>
<dbReference type="InterPro" id="IPR002123">
    <property type="entry name" value="Plipid/glycerol_acylTrfase"/>
</dbReference>